<evidence type="ECO:0000313" key="2">
    <source>
        <dbReference type="Proteomes" id="UP000291289"/>
    </source>
</evidence>
<dbReference type="AlphaFoldDB" id="A0A4R0QNI6"/>
<name>A0A4R0QNI6_9BIFI</name>
<accession>A0A4R0QNI6</accession>
<reference evidence="1 2" key="1">
    <citation type="submission" date="2018-12" db="EMBL/GenBank/DDBJ databases">
        <title>Alloscrdovia theropitheci sp. nov: a novel taxon from the feces of the bleeding-herat monkey (Theropithecus geleda).</title>
        <authorList>
            <person name="Modesto M."/>
        </authorList>
    </citation>
    <scope>NUCLEOTIDE SEQUENCE [LARGE SCALE GENOMIC DNA]</scope>
    <source>
        <strain evidence="1 2">GLDI4/2</strain>
    </source>
</reference>
<protein>
    <submittedName>
        <fullName evidence="1">Uncharacterized protein</fullName>
    </submittedName>
</protein>
<dbReference type="EMBL" id="RXLP01000026">
    <property type="protein sequence ID" value="TCD53753.1"/>
    <property type="molecule type" value="Genomic_DNA"/>
</dbReference>
<proteinExistence type="predicted"/>
<organism evidence="1 2">
    <name type="scientific">Alloscardovia theropitheci</name>
    <dbReference type="NCBI Taxonomy" id="2496842"/>
    <lineage>
        <taxon>Bacteria</taxon>
        <taxon>Bacillati</taxon>
        <taxon>Actinomycetota</taxon>
        <taxon>Actinomycetes</taxon>
        <taxon>Bifidobacteriales</taxon>
        <taxon>Bifidobacteriaceae</taxon>
        <taxon>Alloscardovia</taxon>
    </lineage>
</organism>
<sequence>MSCIMYVTDVNYVYTDLNLDDAQTLVDLLCSDCHHTSRVYVDVDDESKVTADNICARCPHCGAVICGIIKSWVDLSDKLDPLLKNYCDYYLAQSHLAQGHSLEGLRALSQAITQYEHDHTVHTTVSPSLSPENE</sequence>
<evidence type="ECO:0000313" key="1">
    <source>
        <dbReference type="EMBL" id="TCD53753.1"/>
    </source>
</evidence>
<dbReference type="OrthoDB" id="165401at2"/>
<dbReference type="RefSeq" id="WP_131285079.1">
    <property type="nucleotide sequence ID" value="NZ_RXLP01000026.1"/>
</dbReference>
<comment type="caution">
    <text evidence="1">The sequence shown here is derived from an EMBL/GenBank/DDBJ whole genome shotgun (WGS) entry which is preliminary data.</text>
</comment>
<gene>
    <name evidence="1" type="ORF">EJ419_07240</name>
</gene>
<keyword evidence="2" id="KW-1185">Reference proteome</keyword>
<dbReference type="Proteomes" id="UP000291289">
    <property type="component" value="Unassembled WGS sequence"/>
</dbReference>